<feature type="domain" description="HNH nuclease" evidence="2">
    <location>
        <begin position="68"/>
        <end position="116"/>
    </location>
</feature>
<dbReference type="RefSeq" id="WP_317295316.1">
    <property type="nucleotide sequence ID" value="NZ_JABFFQ010000001.1"/>
</dbReference>
<keyword evidence="3" id="KW-0255">Endonuclease</keyword>
<keyword evidence="3" id="KW-0378">Hydrolase</keyword>
<name>A0ABU3Z0L3_9EURY</name>
<reference evidence="3 4" key="1">
    <citation type="submission" date="2020-05" db="EMBL/GenBank/DDBJ databases">
        <title>Isolation and characterization of methanoarchaea from a cold seep at offshore SW Taiwan.</title>
        <authorList>
            <person name="Chen Y.-W."/>
            <person name="Chen S.-C."/>
            <person name="Lai M.-C."/>
        </authorList>
    </citation>
    <scope>NUCLEOTIDE SEQUENCE [LARGE SCALE GENOMIC DNA]</scope>
    <source>
        <strain evidence="3 4">YWC-01</strain>
    </source>
</reference>
<dbReference type="Proteomes" id="UP001273768">
    <property type="component" value="Unassembled WGS sequence"/>
</dbReference>
<accession>A0ABU3Z0L3</accession>
<dbReference type="EMBL" id="JABFFQ010000001">
    <property type="protein sequence ID" value="MDV4342130.1"/>
    <property type="molecule type" value="Genomic_DNA"/>
</dbReference>
<gene>
    <name evidence="3" type="ORF">HL657_02820</name>
</gene>
<dbReference type="Gene3D" id="1.10.30.50">
    <property type="match status" value="1"/>
</dbReference>
<proteinExistence type="predicted"/>
<sequence>MSTDLQLCLDAFDRSLDPLCNDRPDRNGFRRLCYQCPFAMRTAGTIYCERFSIYIRAQEKYALPGWKAVRSAILDRDGQRCTICGGERDLHIHHLDCDPTNDDPANLTTLCGICHARVHTELRREGGARRMARLLPAVRRRAPRSTRSPVGGETGRS</sequence>
<organism evidence="3 4">
    <name type="scientific">Methanoculleus nereidis</name>
    <dbReference type="NCBI Taxonomy" id="2735141"/>
    <lineage>
        <taxon>Archaea</taxon>
        <taxon>Methanobacteriati</taxon>
        <taxon>Methanobacteriota</taxon>
        <taxon>Stenosarchaea group</taxon>
        <taxon>Methanomicrobia</taxon>
        <taxon>Methanomicrobiales</taxon>
        <taxon>Methanomicrobiaceae</taxon>
        <taxon>Methanoculleus</taxon>
    </lineage>
</organism>
<comment type="caution">
    <text evidence="3">The sequence shown here is derived from an EMBL/GenBank/DDBJ whole genome shotgun (WGS) entry which is preliminary data.</text>
</comment>
<dbReference type="GO" id="GO:0004519">
    <property type="term" value="F:endonuclease activity"/>
    <property type="evidence" value="ECO:0007669"/>
    <property type="project" value="UniProtKB-KW"/>
</dbReference>
<feature type="region of interest" description="Disordered" evidence="1">
    <location>
        <begin position="138"/>
        <end position="157"/>
    </location>
</feature>
<keyword evidence="3" id="KW-0540">Nuclease</keyword>
<dbReference type="CDD" id="cd00085">
    <property type="entry name" value="HNHc"/>
    <property type="match status" value="1"/>
</dbReference>
<evidence type="ECO:0000259" key="2">
    <source>
        <dbReference type="SMART" id="SM00507"/>
    </source>
</evidence>
<dbReference type="InterPro" id="IPR003615">
    <property type="entry name" value="HNH_nuc"/>
</dbReference>
<evidence type="ECO:0000313" key="4">
    <source>
        <dbReference type="Proteomes" id="UP001273768"/>
    </source>
</evidence>
<keyword evidence="4" id="KW-1185">Reference proteome</keyword>
<protein>
    <submittedName>
        <fullName evidence="3">HNH endonuclease</fullName>
    </submittedName>
</protein>
<evidence type="ECO:0000313" key="3">
    <source>
        <dbReference type="EMBL" id="MDV4342130.1"/>
    </source>
</evidence>
<dbReference type="SMART" id="SM00507">
    <property type="entry name" value="HNHc"/>
    <property type="match status" value="1"/>
</dbReference>
<evidence type="ECO:0000256" key="1">
    <source>
        <dbReference type="SAM" id="MobiDB-lite"/>
    </source>
</evidence>